<accession>A0A1Y2EEC1</accession>
<evidence type="ECO:0000256" key="1">
    <source>
        <dbReference type="SAM" id="MobiDB-lite"/>
    </source>
</evidence>
<evidence type="ECO:0000313" key="3">
    <source>
        <dbReference type="Proteomes" id="UP000193467"/>
    </source>
</evidence>
<feature type="region of interest" description="Disordered" evidence="1">
    <location>
        <begin position="1"/>
        <end position="38"/>
    </location>
</feature>
<organism evidence="2 3">
    <name type="scientific">Leucosporidium creatinivorum</name>
    <dbReference type="NCBI Taxonomy" id="106004"/>
    <lineage>
        <taxon>Eukaryota</taxon>
        <taxon>Fungi</taxon>
        <taxon>Dikarya</taxon>
        <taxon>Basidiomycota</taxon>
        <taxon>Pucciniomycotina</taxon>
        <taxon>Microbotryomycetes</taxon>
        <taxon>Leucosporidiales</taxon>
        <taxon>Leucosporidium</taxon>
    </lineage>
</organism>
<feature type="compositionally biased region" description="Acidic residues" evidence="1">
    <location>
        <begin position="104"/>
        <end position="115"/>
    </location>
</feature>
<feature type="compositionally biased region" description="Polar residues" evidence="1">
    <location>
        <begin position="119"/>
        <end position="138"/>
    </location>
</feature>
<feature type="region of interest" description="Disordered" evidence="1">
    <location>
        <begin position="103"/>
        <end position="216"/>
    </location>
</feature>
<comment type="caution">
    <text evidence="2">The sequence shown here is derived from an EMBL/GenBank/DDBJ whole genome shotgun (WGS) entry which is preliminary data.</text>
</comment>
<feature type="compositionally biased region" description="Acidic residues" evidence="1">
    <location>
        <begin position="24"/>
        <end position="38"/>
    </location>
</feature>
<sequence>MDAEPLPPLDLPTPSDAEMRIDYGDEEPAVDDTMGDEAAAEETLEEAVMGDAEPGDAVVQEEDTIVMDEVEVPIVPEPTAASTPDQETSTRDALAVTESALVEEQQEAIVDESKDEEQPPSTLDDSTATSLPPTTLADSDSFDAAPQSSTLLTAAVESNEAERSAVITGDGEIGADTSAPQEPSSGKHQAQEQLIDEAAPEQSPTAEGEVERPVEEVGEVVEVEQALGEGGEVVESIETTEWTEAGGEVEKEGAGDGAGEELEEQTAIVEAVTEEAGFILPTSRPSLNKSLLSIIELPPTLAVDAVEDPDASSSLTAPTVLLSYQNETYSVFRRHESTDDTEDGLDRSLPVLFEQADKHELYYDQVERFIDSLHGLFPELESGEEELVLELPEIGIALPEDNIYTRQVCLEDLDRVHVGCGLAGRLHLQLSAQPRFASGFNALVDHIANSHGKASDPEAGDDVPLDENAAVDEEIIAQDDGETEDSYVNVEELNDDGTAPPAEEGEGENGAEGGEEHFEDGEWHDEDVVYEGGEGEYDEHQDGEHEHDYEGSGEEVDFEDALADMDSDDLNAVIEGAQEDYVLAEGAVEGSNETGGAEAEVGEEQVGGELAVEDRAEGETVVEGEESGTIETVGAVPEAAVVVEEEEEVTIAPVVEEPTSAPLAASLAVPDTTASDLPAPPIVEISYDTPLRTGEEPPAVPLEQLNAVVDAATKLAPSPLSVSNGVADAEAVKDHDEPEEPVNDVVIDYEDAEEVATTTTLPPPSAKDSPMSPKRGREDPDDEVPALDDESAASDAKRPRLSDLEPESTPVPVSSA</sequence>
<dbReference type="OrthoDB" id="2507795at2759"/>
<name>A0A1Y2EEC1_9BASI</name>
<feature type="compositionally biased region" description="Pro residues" evidence="1">
    <location>
        <begin position="1"/>
        <end position="11"/>
    </location>
</feature>
<feature type="compositionally biased region" description="Polar residues" evidence="1">
    <location>
        <begin position="178"/>
        <end position="192"/>
    </location>
</feature>
<feature type="region of interest" description="Disordered" evidence="1">
    <location>
        <begin position="492"/>
        <end position="521"/>
    </location>
</feature>
<dbReference type="Proteomes" id="UP000193467">
    <property type="component" value="Unassembled WGS sequence"/>
</dbReference>
<evidence type="ECO:0000313" key="2">
    <source>
        <dbReference type="EMBL" id="ORY69145.1"/>
    </source>
</evidence>
<feature type="compositionally biased region" description="Acidic residues" evidence="1">
    <location>
        <begin position="779"/>
        <end position="792"/>
    </location>
</feature>
<dbReference type="EMBL" id="MCGR01000058">
    <property type="protein sequence ID" value="ORY69145.1"/>
    <property type="molecule type" value="Genomic_DNA"/>
</dbReference>
<proteinExistence type="predicted"/>
<dbReference type="InterPro" id="IPR018822">
    <property type="entry name" value="UPF0646"/>
</dbReference>
<keyword evidence="3" id="KW-1185">Reference proteome</keyword>
<dbReference type="STRING" id="106004.A0A1Y2EEC1"/>
<dbReference type="Pfam" id="PF10336">
    <property type="entry name" value="DUF2420"/>
    <property type="match status" value="1"/>
</dbReference>
<gene>
    <name evidence="2" type="ORF">BCR35DRAFT_308159</name>
</gene>
<protein>
    <submittedName>
        <fullName evidence="2">Uncharacterized protein</fullName>
    </submittedName>
</protein>
<feature type="region of interest" description="Disordered" evidence="1">
    <location>
        <begin position="716"/>
        <end position="816"/>
    </location>
</feature>
<reference evidence="2 3" key="1">
    <citation type="submission" date="2016-07" db="EMBL/GenBank/DDBJ databases">
        <title>Pervasive Adenine N6-methylation of Active Genes in Fungi.</title>
        <authorList>
            <consortium name="DOE Joint Genome Institute"/>
            <person name="Mondo S.J."/>
            <person name="Dannebaum R.O."/>
            <person name="Kuo R.C."/>
            <person name="Labutti K."/>
            <person name="Haridas S."/>
            <person name="Kuo A."/>
            <person name="Salamov A."/>
            <person name="Ahrendt S.R."/>
            <person name="Lipzen A."/>
            <person name="Sullivan W."/>
            <person name="Andreopoulos W.B."/>
            <person name="Clum A."/>
            <person name="Lindquist E."/>
            <person name="Daum C."/>
            <person name="Ramamoorthy G.K."/>
            <person name="Gryganskyi A."/>
            <person name="Culley D."/>
            <person name="Magnuson J.K."/>
            <person name="James T.Y."/>
            <person name="O'Malley M.A."/>
            <person name="Stajich J.E."/>
            <person name="Spatafora J.W."/>
            <person name="Visel A."/>
            <person name="Grigoriev I.V."/>
        </authorList>
    </citation>
    <scope>NUCLEOTIDE SEQUENCE [LARGE SCALE GENOMIC DNA]</scope>
    <source>
        <strain evidence="2 3">62-1032</strain>
    </source>
</reference>
<dbReference type="AlphaFoldDB" id="A0A1Y2EEC1"/>
<dbReference type="InParanoid" id="A0A1Y2EEC1"/>
<feature type="compositionally biased region" description="Acidic residues" evidence="1">
    <location>
        <begin position="737"/>
        <end position="754"/>
    </location>
</feature>